<dbReference type="RefSeq" id="WP_154326633.1">
    <property type="nucleotide sequence ID" value="NZ_CP045696.1"/>
</dbReference>
<organism evidence="3 4">
    <name type="scientific">Sodaliphilus pleomorphus</name>
    <dbReference type="NCBI Taxonomy" id="2606626"/>
    <lineage>
        <taxon>Bacteria</taxon>
        <taxon>Pseudomonadati</taxon>
        <taxon>Bacteroidota</taxon>
        <taxon>Bacteroidia</taxon>
        <taxon>Bacteroidales</taxon>
        <taxon>Muribaculaceae</taxon>
        <taxon>Sodaliphilus</taxon>
    </lineage>
</organism>
<gene>
    <name evidence="3" type="ORF">FYJ29_04950</name>
</gene>
<comment type="caution">
    <text evidence="3">The sequence shown here is derived from an EMBL/GenBank/DDBJ whole genome shotgun (WGS) entry which is preliminary data.</text>
</comment>
<evidence type="ECO:0000313" key="4">
    <source>
        <dbReference type="Proteomes" id="UP000483362"/>
    </source>
</evidence>
<dbReference type="AlphaFoldDB" id="A0A6L5XEG2"/>
<dbReference type="PROSITE" id="PS50853">
    <property type="entry name" value="FN3"/>
    <property type="match status" value="1"/>
</dbReference>
<feature type="signal peptide" evidence="1">
    <location>
        <begin position="1"/>
        <end position="20"/>
    </location>
</feature>
<protein>
    <submittedName>
        <fullName evidence="3">Fibronectin type III domain-containing protein</fullName>
    </submittedName>
</protein>
<dbReference type="InterPro" id="IPR013783">
    <property type="entry name" value="Ig-like_fold"/>
</dbReference>
<accession>A0A6L5XEG2</accession>
<dbReference type="Pfam" id="PF00041">
    <property type="entry name" value="fn3"/>
    <property type="match status" value="1"/>
</dbReference>
<dbReference type="InterPro" id="IPR036116">
    <property type="entry name" value="FN3_sf"/>
</dbReference>
<keyword evidence="4" id="KW-1185">Reference proteome</keyword>
<dbReference type="Gene3D" id="2.60.40.10">
    <property type="entry name" value="Immunoglobulins"/>
    <property type="match status" value="1"/>
</dbReference>
<dbReference type="Proteomes" id="UP000483362">
    <property type="component" value="Unassembled WGS sequence"/>
</dbReference>
<feature type="chain" id="PRO_5026743309" evidence="1">
    <location>
        <begin position="21"/>
        <end position="495"/>
    </location>
</feature>
<dbReference type="EMBL" id="VULT01000006">
    <property type="protein sequence ID" value="MSS17112.1"/>
    <property type="molecule type" value="Genomic_DNA"/>
</dbReference>
<name>A0A6L5XEG2_9BACT</name>
<evidence type="ECO:0000259" key="2">
    <source>
        <dbReference type="PROSITE" id="PS50853"/>
    </source>
</evidence>
<dbReference type="InterPro" id="IPR003961">
    <property type="entry name" value="FN3_dom"/>
</dbReference>
<keyword evidence="1" id="KW-0732">Signal</keyword>
<proteinExistence type="predicted"/>
<reference evidence="3 4" key="1">
    <citation type="submission" date="2019-08" db="EMBL/GenBank/DDBJ databases">
        <title>In-depth cultivation of the pig gut microbiome towards novel bacterial diversity and tailored functional studies.</title>
        <authorList>
            <person name="Wylensek D."/>
            <person name="Hitch T.C.A."/>
            <person name="Clavel T."/>
        </authorList>
    </citation>
    <scope>NUCLEOTIDE SEQUENCE [LARGE SCALE GENOMIC DNA]</scope>
    <source>
        <strain evidence="3 4">Oil-RF-744-WCA-WT-10</strain>
    </source>
</reference>
<evidence type="ECO:0000313" key="3">
    <source>
        <dbReference type="EMBL" id="MSS17112.1"/>
    </source>
</evidence>
<feature type="domain" description="Fibronectin type-III" evidence="2">
    <location>
        <begin position="198"/>
        <end position="289"/>
    </location>
</feature>
<evidence type="ECO:0000256" key="1">
    <source>
        <dbReference type="SAM" id="SignalP"/>
    </source>
</evidence>
<dbReference type="SUPFAM" id="SSF49265">
    <property type="entry name" value="Fibronectin type III"/>
    <property type="match status" value="1"/>
</dbReference>
<dbReference type="CDD" id="cd00063">
    <property type="entry name" value="FN3"/>
    <property type="match status" value="1"/>
</dbReference>
<sequence length="495" mass="52708">MKRLMFSAVALVLAGVAAWAQPTTVPAPLATGNDAIGIYSSALGNTDGYFFADWQCGNVGSEIAVGDAKVFKIPNFTYYGSQFTALDVTKMKYLVVDVFPETDMTLAIVPITGTVEKGVQSAVTGGKWNTIKIPVETFTKKGCNMTNMYQIKYTSTVVDNGDGNVDGFGNGDGTKTFYVGNVYCYKEAVSYEDTEAPVITSATVASVSYASATLSLTATDNKSESIYYTVTDQNGTTYKVTGKSGEATSLNITGLNAGTQYTLTVKAADEKGNVSEAKTLEVTTQSLPDIPQPVANELKSVFSPYTGNTDGYFFNPWGGGTGAAININGKVGYMISKFAYFGSEFTAIDVTSWKKLHIDVLPLQDMTLTIIPITGTIEKGVQFSLKANEWNTLEVPVATYVQKGCNMANLYQIKYMGTLAADGGDGNVDGFGTGDGTQSFIVGNVYFYNEVSTGVNGVNVAQPVVDGPAFNVAGQQVSSDYKGIVVKNGKKYINR</sequence>